<evidence type="ECO:0000259" key="2">
    <source>
        <dbReference type="PROSITE" id="PS50234"/>
    </source>
</evidence>
<feature type="compositionally biased region" description="Basic and acidic residues" evidence="1">
    <location>
        <begin position="1"/>
        <end position="14"/>
    </location>
</feature>
<evidence type="ECO:0000256" key="1">
    <source>
        <dbReference type="SAM" id="MobiDB-lite"/>
    </source>
</evidence>
<dbReference type="InterPro" id="IPR002035">
    <property type="entry name" value="VWF_A"/>
</dbReference>
<keyword evidence="4" id="KW-1185">Reference proteome</keyword>
<gene>
    <name evidence="3" type="ORF">KCG45_09945</name>
</gene>
<dbReference type="EMBL" id="JAGSPB010000002">
    <property type="protein sequence ID" value="MBV7266499.1"/>
    <property type="molecule type" value="Genomic_DNA"/>
</dbReference>
<feature type="compositionally biased region" description="Low complexity" evidence="1">
    <location>
        <begin position="891"/>
        <end position="900"/>
    </location>
</feature>
<organism evidence="3 4">
    <name type="scientific">Erythrobacter ani</name>
    <dbReference type="NCBI Taxonomy" id="2827235"/>
    <lineage>
        <taxon>Bacteria</taxon>
        <taxon>Pseudomonadati</taxon>
        <taxon>Pseudomonadota</taxon>
        <taxon>Alphaproteobacteria</taxon>
        <taxon>Sphingomonadales</taxon>
        <taxon>Erythrobacteraceae</taxon>
        <taxon>Erythrobacter/Porphyrobacter group</taxon>
        <taxon>Erythrobacter</taxon>
    </lineage>
</organism>
<dbReference type="CDD" id="cd00198">
    <property type="entry name" value="vWFA"/>
    <property type="match status" value="1"/>
</dbReference>
<feature type="region of interest" description="Disordered" evidence="1">
    <location>
        <begin position="1"/>
        <end position="22"/>
    </location>
</feature>
<dbReference type="SMART" id="SM00327">
    <property type="entry name" value="VWA"/>
    <property type="match status" value="1"/>
</dbReference>
<feature type="domain" description="VWFA" evidence="2">
    <location>
        <begin position="3198"/>
        <end position="3392"/>
    </location>
</feature>
<dbReference type="Pfam" id="PF19116">
    <property type="entry name" value="DUF5801"/>
    <property type="match status" value="6"/>
</dbReference>
<dbReference type="PROSITE" id="PS00330">
    <property type="entry name" value="HEMOLYSIN_CALCIUM"/>
    <property type="match status" value="1"/>
</dbReference>
<evidence type="ECO:0000313" key="3">
    <source>
        <dbReference type="EMBL" id="MBV7266499.1"/>
    </source>
</evidence>
<feature type="region of interest" description="Disordered" evidence="1">
    <location>
        <begin position="4013"/>
        <end position="4043"/>
    </location>
</feature>
<dbReference type="Proteomes" id="UP000699975">
    <property type="component" value="Unassembled WGS sequence"/>
</dbReference>
<proteinExistence type="predicted"/>
<feature type="region of interest" description="Disordered" evidence="1">
    <location>
        <begin position="174"/>
        <end position="194"/>
    </location>
</feature>
<feature type="region of interest" description="Disordered" evidence="1">
    <location>
        <begin position="646"/>
        <end position="668"/>
    </location>
</feature>
<accession>A0ABS6SPF2</accession>
<feature type="region of interest" description="Disordered" evidence="1">
    <location>
        <begin position="875"/>
        <end position="900"/>
    </location>
</feature>
<dbReference type="InterPro" id="IPR010221">
    <property type="entry name" value="VCBS_dom"/>
</dbReference>
<evidence type="ECO:0000313" key="4">
    <source>
        <dbReference type="Proteomes" id="UP000699975"/>
    </source>
</evidence>
<dbReference type="RefSeq" id="WP_218317089.1">
    <property type="nucleotide sequence ID" value="NZ_JAGSPB010000002.1"/>
</dbReference>
<protein>
    <submittedName>
        <fullName evidence="3">VCBS domain-containing protein</fullName>
    </submittedName>
</protein>
<feature type="region of interest" description="Disordered" evidence="1">
    <location>
        <begin position="4060"/>
        <end position="4079"/>
    </location>
</feature>
<dbReference type="NCBIfam" id="TIGR01965">
    <property type="entry name" value="VCBS_repeat"/>
    <property type="match status" value="1"/>
</dbReference>
<dbReference type="InterPro" id="IPR018511">
    <property type="entry name" value="Hemolysin-typ_Ca-bd_CS"/>
</dbReference>
<name>A0ABS6SPF2_9SPHN</name>
<dbReference type="PROSITE" id="PS50234">
    <property type="entry name" value="VWFA"/>
    <property type="match status" value="1"/>
</dbReference>
<reference evidence="3 4" key="1">
    <citation type="submission" date="2021-04" db="EMBL/GenBank/DDBJ databases">
        <authorList>
            <person name="Pira H."/>
            <person name="Risdian C."/>
            <person name="Wink J."/>
        </authorList>
    </citation>
    <scope>NUCLEOTIDE SEQUENCE [LARGE SCALE GENOMIC DNA]</scope>
    <source>
        <strain evidence="3 4">WH131</strain>
    </source>
</reference>
<comment type="caution">
    <text evidence="3">The sequence shown here is derived from an EMBL/GenBank/DDBJ whole genome shotgun (WGS) entry which is preliminary data.</text>
</comment>
<dbReference type="Pfam" id="PF17963">
    <property type="entry name" value="Big_9"/>
    <property type="match status" value="5"/>
</dbReference>
<dbReference type="InterPro" id="IPR043824">
    <property type="entry name" value="DUF5801"/>
</dbReference>
<sequence>MKLENDANQDRTEDFVTDSVSEPSEIVLPAQDNIITLPPGASLEDLSVEGRDLVITLADGSRIVIPDGAVFVPQIVVEGVAVPPQTVAQLLTGNEPEPAAGATQSSGGNFAGDEGEIQPAFDIGDLLPFTELEFPEDPEEEILPFGDDQPEVVIETIDNPIGVPNAVATVGEDGLPARGDEPEGTQAETDNESTSGTIVVDALDGISAILINGIELTGPGQVITTPLGELTITGLDLVSGEVTFTYTLSDNTTDAVSDVFQVTAIDTNDDAGEATLTINITDDGPIAADDFNIVPAGTHDPITGDVLVNDVSGADGYAENGPVQGFSNANGTAEPGETLQGEYGTLTLNADGSYTYVRDFNTPGGVEDSFEYTIVDQDGSTSTATLLIEIGDAPGVITSVPRTGAGTVVEEGALAPRGEEPVGSGEIADGIADNNSDPNENTAGVIEFSSPDGLGSVTLNGVEITPGTLPQTVIDDGTGTLVVTDLTYEPVTGLGTITYDYTLADNTDGDDTSVEIDIVVTDLDGDEAEDTLVISIIDDEPEAVDDTEDQVGEDSPITVSVLDNDVVGADDVQNGDVAFVDGTLSGTGTLVNNGDGTFTYTPGPGEEGEVTFDYTITDGDGDTSTATVTLELEPDSVPEIAAEGDNRADEAGLAARGDEPAGSDAASDSEFTSGLILIDTGNDTIGSLEINGVDVTNGGTVTTPKGVLTVTLTGTEYSYTYELTDNTLTDPDSDTFTVTVTDSDGDTADTSIVIAIVDDTPTARDDAGSVAAGEFDPIGGNVLTNDTQGADGAVVTSYSGAGGSGATGETVQGQYGVLTIAADGTFSYTRDSGTPGGVSDTFNYVITDGDGDTANADLVIAIADGETTLDLPVAGEGGTSVDEAGLDGPPAGSAAATESETTEGTFTFSAEDGPATVLIDGTEVSSVGQTFTGSFGTLEIIAINAGSITYSYTLETNTSGDNTSDSFVVRVEDQDDDFSEDTLEIAIVDDVPTAIADMDSVTEDGPLIADGNVLTGSGGTDGNTSDGVTDVEGADGATVTGVAAGTSTTDVTGQVGISVTGTYGSLTIGADGVYSYVLNNQNADVQGLDETESLTETFTYTITDGDGDLSTTTLTIRINGADDPVVINGLDGQGSEETLFESDLPDGTESDPNALVQTGTFEITSQDGLSTLTVGGKTVFDAAGTTVFPVEIDDPVYGELVITGVSTTTDAAGDVVSATVSYTYTLQDNSLLHTNGNDGSFTDSFAVVATDTDSSTATDNLDITIVDDAPIATDNSNTVDEGATIGGNLLSDNDGDGVDEAGADGFGAAGAVIQITSVNDTITQTTVNSDGDLVITTDLGILTVDAQTGAYTYESIADRTNVDVADVFTYTIVDADGDRAEATLTIDVVNAPGEVSDNDINVNEAGLLEGSDPLSGSEIDPDGQISVIGATGTLVFSLDDPNTVPGPGANEVQITGQYGILILNTETGAYRYTLGEAFTDAVDENGPNVVNAAESFSYEVRDTNGALIGDGSIDVNITDDVPTATDQAGINVAEDAATAISGNVLTDGVDDTLGADGATVTAITIDGNETLVPQTPGSVATVNTANGTYTIDQLGNWTFDPNPNLDQSLGPIDASFSYTLTDGDGDFDTADQPIFITDGADPSAGPDISLTVDDQNLPDGSTPGSVTSSDTIVFTEGSDDIVSIAFGGITGLDGDLDWVRVSDTQITGSDSGRLVVTLDLSVIDTTATVTATLNDNYDDHPTIDVDDLANLGSVDVIATDTDGSTADATVDLAISDDLPTITASAPAAGALTVDETVLGTDATAQFAGLFTSDANADGPGSVGGYTLGVNAGSTGLVDTATNQAVVLSVNNGVVEGRTDGTGALVFTVSVNAATGAVTLDQQRAVKHGDTNQDNEPTGLAAANLITLSATITDSDGDTATATANIAGGITFLDDGPALSNVALGSSVTVDETDGLTTSATSTASILNFTADFGEDGPNGTEFSLSVIDAASGLATAVGDYPITLVATSATLITGVFDDGNGDQPAFTVSIDGDGKITLTQIVALEHLIDGDDSNGEHNDPLNLDGKISATVTIKDGDGDTDSATVAIGGALTFLDDGPSVSLSGINDSLSVSDADFGADADTNFADNFIFNAGEDGEAGTSFALETTNGSDSGLIDTLSGNSVFLFLEAGVVVGREGTDATAAASGAEVFTVTVDSTGKVVLDQSRAIDHDLSTGSNGVSVSLASDGLVKLIGTVTDNDGDTASTTLDIGSNLTFTDDVPATGPNNFVRLDDDALGGNPGGLNDNVDAQFTTGTLNHDFGNDGGTIAFSTAGSPNGFRYIASGDDIIVEQEQGANNFVKVLTVTLDPNNGDYTVTQNANIWHFPGDTENNLLFPIAYTVTDGDTDIATGSLVINVDDDTPVATDDGILASADDNASGANIGNVTDITGNDSYGADGVGTPAITIATGSLGGTVTIDGGGNLLYTSATNITAPFADAVESFTYTITDGDGDTTTAIFQVRITDEGPSINADAATFVVDEEGLGGIAGNGDSTGDVAGEATVQTGNLAGIDFGADGPGSITLTAGADTGLTTLAGNPVETVWDATTLTLTGQDSLTGADVFTLVITDVNTGAYTFTLLAPVDHPDGASEDDQSLSVGVVVSDAEGDTANGTISITIDDDSPVAAISAAGLSVSHDETPGLDGDAQDVSGPIAAFAGVTNTGNDPDVPGDVIGYAQDINGLAFTGTNFGADGPGNAEFALDVSSAGVDSGLNTTDGTDIVLYKEGDVVVGRVGNQSGEAAFAVAVNSATGTVSLVQYLSVQHPVGGTSSPDESVSIASGALIASVTATDADGDSSTASTAIGSLISFQDDAPSFTAPIDDEMVANDADAATLVGSLNVDFGADGPGTVQSISADVTGLTVGGQPLVTSQNGNVLTAFVDNDGSGTLNAGDTEVFTITVDPEAGTSGEYEFDLIVPLDGEVTVVDIENDGAFGTGPTESVIVSQDSTGSDLVFVTGWQPVGNGGFFTPAELAAWKAGGIPDVDQLPDVNGSTAGFGIGSNNFDDGQFMRFDLGALDDYDGPGDYNPIGGTNLLNATFITFSMKNFGQGDNIEYVAHFTDGTTQSITKIAVGNNSTETVTINAPPGEFVAFVDVYSVEGTVKLNIAEIGVTETNVDFDLPVSITLADGDGDTVADDFVINVVDDAPDAQDDLTATTVVDQDINAAFVLDFSGSLNSDELNLQLEAVKDAAFQLFENTTGDVTVSLITFSGDQFGVADAIAQGNFTDFASLAAVLDGLNNQLGGDRVQDAFTNFSAGIDLTIDEFGAVIAANPDANNQVFFLSDGNPNRDTGTNNALSDSVAAEWQAFVNDNDVNVTSVGVGGGISTGPLQDVDVDGEGAPVLAANFTDLVDTLIEVVVPEISGNVLSNDAPAANGIEVISITVNNVVYAFDGVDTITLSSGGSVSGTSFTATTAFGGELTFDFSDGSYTYLPPQMSVAEIENFQYFVADNDGDTDSAVLRIDIEAVSENNNLTRNDTVITNDGSPISIDQAWLQANDDPSTTITGIGSFNGAANVALSGGDVIFTDDATAGGSFVYTSNADNAFVTVNREQAGQNQLDGTSEADILVGRSGNDTLVGGDGGDILVGNGGSDQFFLRDGDSLAVVGGSGDAGTVSGFDVIVDFDVANDRLNFDGLTVQAIQTSGIDGNDSTLTINGATIKSHSVVNGIIRFDDSDTFSSALSLSGEGNIAAVVDYLQNNDIGNDNSVVAFTAGSDTYVYYQDNAGPTPSQDSLVLLQGVTITNFNTLVSGTTIDPVVLDLDGDGAEFLGLDAGVTYDFDGDGVAEATSWVGADDAILAFDADGDGQVTDASEFVFGGNGVTDLEAVAERFDTNQDGVLDASDAAFAEFGIWQDADSDGVADEGEFTSLLDAGITSIGLISDGKEGNAFDGDVFINGKSVFTRASGQEGEVADATFVAERQSRTQEHALAAAAASAVLVTTEYSVAHEPIEAVELSSFEGLEIADAEGLVTAPAQDASVDAGDLFTDPEASDGAAPSDDAIRSAEDGSDAVSNELAKFDNEADLQRAEPNAGSNDHSAFNFAETGDSSGTVQIDQAMEALLAMEASGEGTADGSGEALGDNAEAVFADMAVEAEFENLIDTLTEDSDAVGYLAAHTGALNDGLLDQLVESSISSAKPMAMPDSHADEAAANAVPA</sequence>